<keyword evidence="1" id="KW-0812">Transmembrane</keyword>
<keyword evidence="1" id="KW-0472">Membrane</keyword>
<proteinExistence type="predicted"/>
<gene>
    <name evidence="2" type="ORF">SDC9_165637</name>
</gene>
<evidence type="ECO:0000313" key="2">
    <source>
        <dbReference type="EMBL" id="MPN18277.1"/>
    </source>
</evidence>
<sequence length="111" mass="11973">MLRDCVQIILSLLAVFGLFCLGWLLFGRLLAPSGWTSPVFAVIPARGNGVSLEQTVKGLLWLRAGDLRRYTILIADCGLDADGRAVADFLAADHPGVAVCQGFTLDDFPPR</sequence>
<protein>
    <submittedName>
        <fullName evidence="2">Uncharacterized protein</fullName>
    </submittedName>
</protein>
<comment type="caution">
    <text evidence="2">The sequence shown here is derived from an EMBL/GenBank/DDBJ whole genome shotgun (WGS) entry which is preliminary data.</text>
</comment>
<evidence type="ECO:0000256" key="1">
    <source>
        <dbReference type="SAM" id="Phobius"/>
    </source>
</evidence>
<name>A0A645FUT7_9ZZZZ</name>
<dbReference type="EMBL" id="VSSQ01065572">
    <property type="protein sequence ID" value="MPN18277.1"/>
    <property type="molecule type" value="Genomic_DNA"/>
</dbReference>
<reference evidence="2" key="1">
    <citation type="submission" date="2019-08" db="EMBL/GenBank/DDBJ databases">
        <authorList>
            <person name="Kucharzyk K."/>
            <person name="Murdoch R.W."/>
            <person name="Higgins S."/>
            <person name="Loffler F."/>
        </authorList>
    </citation>
    <scope>NUCLEOTIDE SEQUENCE</scope>
</reference>
<keyword evidence="1" id="KW-1133">Transmembrane helix</keyword>
<organism evidence="2">
    <name type="scientific">bioreactor metagenome</name>
    <dbReference type="NCBI Taxonomy" id="1076179"/>
    <lineage>
        <taxon>unclassified sequences</taxon>
        <taxon>metagenomes</taxon>
        <taxon>ecological metagenomes</taxon>
    </lineage>
</organism>
<feature type="transmembrane region" description="Helical" evidence="1">
    <location>
        <begin position="6"/>
        <end position="26"/>
    </location>
</feature>
<accession>A0A645FUT7</accession>
<dbReference type="AlphaFoldDB" id="A0A645FUT7"/>